<dbReference type="GO" id="GO:0005654">
    <property type="term" value="C:nucleoplasm"/>
    <property type="evidence" value="ECO:0007669"/>
    <property type="project" value="UniProtKB-ARBA"/>
</dbReference>
<feature type="compositionally biased region" description="Basic and acidic residues" evidence="11">
    <location>
        <begin position="560"/>
        <end position="569"/>
    </location>
</feature>
<dbReference type="InterPro" id="IPR027417">
    <property type="entry name" value="P-loop_NTPase"/>
</dbReference>
<evidence type="ECO:0000256" key="7">
    <source>
        <dbReference type="ARBA" id="ARBA00023134"/>
    </source>
</evidence>
<feature type="compositionally biased region" description="Basic and acidic residues" evidence="11">
    <location>
        <begin position="1163"/>
        <end position="1186"/>
    </location>
</feature>
<keyword evidence="3" id="KW-0597">Phosphoprotein</keyword>
<feature type="region of interest" description="Disordered" evidence="11">
    <location>
        <begin position="1163"/>
        <end position="1219"/>
    </location>
</feature>
<dbReference type="Gene3D" id="3.40.50.300">
    <property type="entry name" value="P-loop containing nucleotide triphosphate hydrolases"/>
    <property type="match status" value="1"/>
</dbReference>
<dbReference type="GO" id="GO:0000479">
    <property type="term" value="P:endonucleolytic cleavage of tricistronic rRNA transcript (SSU-rRNA, 5.8S rRNA, LSU-rRNA)"/>
    <property type="evidence" value="ECO:0007669"/>
    <property type="project" value="TreeGrafter"/>
</dbReference>
<dbReference type="Pfam" id="PF04950">
    <property type="entry name" value="RIBIOP_C"/>
    <property type="match status" value="1"/>
</dbReference>
<dbReference type="FunFam" id="3.40.50.300:FF:000105">
    <property type="entry name" value="BMS1 ribosome biogenesis factor"/>
    <property type="match status" value="1"/>
</dbReference>
<dbReference type="GO" id="GO:0005525">
    <property type="term" value="F:GTP binding"/>
    <property type="evidence" value="ECO:0007669"/>
    <property type="project" value="UniProtKB-KW"/>
</dbReference>
<gene>
    <name evidence="13" type="ORF">BSAL_11895</name>
</gene>
<dbReference type="EMBL" id="CYKH01001589">
    <property type="protein sequence ID" value="CUI14705.1"/>
    <property type="molecule type" value="Genomic_DNA"/>
</dbReference>
<dbReference type="AlphaFoldDB" id="A0A0S4KP78"/>
<keyword evidence="5" id="KW-0378">Hydrolase</keyword>
<evidence type="ECO:0000256" key="6">
    <source>
        <dbReference type="ARBA" id="ARBA00022840"/>
    </source>
</evidence>
<dbReference type="OMA" id="KLHVPMV"/>
<dbReference type="SUPFAM" id="SSF52540">
    <property type="entry name" value="P-loop containing nucleoside triphosphate hydrolases"/>
    <property type="match status" value="1"/>
</dbReference>
<comment type="similarity">
    <text evidence="10">Belongs to the TRAFAC class translation factor GTPase superfamily. Bms1-like GTPase family. BMS1 subfamily.</text>
</comment>
<dbReference type="Pfam" id="PF08142">
    <property type="entry name" value="AARP2CN"/>
    <property type="match status" value="1"/>
</dbReference>
<dbReference type="PROSITE" id="PS51714">
    <property type="entry name" value="G_BMS1"/>
    <property type="match status" value="1"/>
</dbReference>
<feature type="compositionally biased region" description="Acidic residues" evidence="11">
    <location>
        <begin position="469"/>
        <end position="478"/>
    </location>
</feature>
<feature type="compositionally biased region" description="Acidic residues" evidence="11">
    <location>
        <begin position="446"/>
        <end position="457"/>
    </location>
</feature>
<dbReference type="VEuPathDB" id="TriTrypDB:BSAL_11895"/>
<feature type="compositionally biased region" description="Acidic residues" evidence="11">
    <location>
        <begin position="540"/>
        <end position="559"/>
    </location>
</feature>
<dbReference type="GO" id="GO:0032040">
    <property type="term" value="C:small-subunit processome"/>
    <property type="evidence" value="ECO:0007669"/>
    <property type="project" value="UniProtKB-ARBA"/>
</dbReference>
<dbReference type="GO" id="GO:0005524">
    <property type="term" value="F:ATP binding"/>
    <property type="evidence" value="ECO:0007669"/>
    <property type="project" value="UniProtKB-KW"/>
</dbReference>
<dbReference type="SMART" id="SM01362">
    <property type="entry name" value="DUF663"/>
    <property type="match status" value="1"/>
</dbReference>
<dbReference type="GO" id="GO:0003924">
    <property type="term" value="F:GTPase activity"/>
    <property type="evidence" value="ECO:0007669"/>
    <property type="project" value="TreeGrafter"/>
</dbReference>
<proteinExistence type="inferred from homology"/>
<evidence type="ECO:0000256" key="8">
    <source>
        <dbReference type="ARBA" id="ARBA00023242"/>
    </source>
</evidence>
<dbReference type="GO" id="GO:0030686">
    <property type="term" value="C:90S preribosome"/>
    <property type="evidence" value="ECO:0007669"/>
    <property type="project" value="TreeGrafter"/>
</dbReference>
<comment type="catalytic activity">
    <reaction evidence="9">
        <text>GTP + H2O = GDP + phosphate + H(+)</text>
        <dbReference type="Rhea" id="RHEA:19669"/>
        <dbReference type="ChEBI" id="CHEBI:15377"/>
        <dbReference type="ChEBI" id="CHEBI:15378"/>
        <dbReference type="ChEBI" id="CHEBI:37565"/>
        <dbReference type="ChEBI" id="CHEBI:43474"/>
        <dbReference type="ChEBI" id="CHEBI:58189"/>
    </reaction>
    <physiologicalReaction direction="left-to-right" evidence="9">
        <dbReference type="Rhea" id="RHEA:19670"/>
    </physiologicalReaction>
</comment>
<dbReference type="GO" id="GO:0034511">
    <property type="term" value="F:U3 snoRNA binding"/>
    <property type="evidence" value="ECO:0007669"/>
    <property type="project" value="TreeGrafter"/>
</dbReference>
<keyword evidence="14" id="KW-1185">Reference proteome</keyword>
<feature type="compositionally biased region" description="Basic and acidic residues" evidence="11">
    <location>
        <begin position="62"/>
        <end position="72"/>
    </location>
</feature>
<sequence>MEGDDQQRNKAHKSRVTGNKASRRDDLKKKKAGIDLEPNRGSNPKAFGGPSANSRKSQQKVRSFEKKESVLHVPSEDKTLSHLASEPPLLVAVVGPPGVGKTTLIRSMVKFYSGRNVQNVRGPITIVAGKSRRVTFLECPNNLSAMCDVAKVADLILLMVDGNFGFEMETFEFLNIAQIHGFPKIFGIVSHLDQMKTTKALKKQKKFLRHRFWHEVAAGAKMLCLSPMIHNMYRPNDVLKLHRLLICVQTKVQNWRNTHSCVLIDRHEDVTPSEVTTETPNADRTIAFYGYVRGKPMKPDQLVHIPGLGDFPITHISKQEDPCHTDFNGGSSQGHKMRHLNQKQKKIYAPYSDVGGVIYDDHAIYLQEDGDKQNIIRSGEGFEMLKGLQTIRPMDDEEQQQARDDSFLVLRSGADGTRRLARRPVNFKNDESLELDMEDPTVPQDSSDDSSSDDDDLAAFGLGDGKDADLDDDDDDALPDLVEESLAPRLPHDADSVRVTATRNDWSDASLMARVKELFVTGSWKGQNPSAAGGAKDVDDAANDDLEEKGYASDDEEFEREIRGEVIERDNEEDSDDDEDDGKDEPSDVASESEDEAHDDLSSMFPKPTNALSAIASSGLHGATAANAAFATKKLKNQQPKSALVAVRDPSKFASGAFASSNPDDNTTTKREGDDDDDFDILATSEEQLNAGDFQDDILRGLVSHFTKSSHQLKDEEGIEVVDHENRFAKRYVNEKEQKDEEELGAAIEGGGALTDDQEKMLQKRMAKKKAFDEDYDVDGGKNNTMSYYHHLQREVEQRKKNLDEAMDVAGEDDEQKIRLVGYFSGLYVRFVIENVPVEFIRAFNPSTPLIAGGLNFGEDQMQIVHAKIKRHRWYPKILKAQDPLVISIGWRRIQTQPIFAQEDPNGRHRYLKYTPLHMHCYCAFYAPVAPTNTGFIALPCPEVRTSGFRCLATGYTVGNDSCTAVVKKLKLTGTPQKVQKTTAFIKSLFNSDIEAAKFIGAKLKTVSGIRGMIKSVIKGKNGIVRCTFEDKILPSDIVFIRSWKPVDPNRFCITVKNLVDPNWTGMKTMRQLRLEHNLPIASNPDSEYREIKRRREVNFDEAAKVMISRNTRMALPFDMKEEFIPLAKSDVVKQRIVAATTRVVEPKDMRRQALIDTFQDKADAMDQKRKETRQISRDKVKRAAEREEEEYEKKLKKAKKETARKQEFRTQHKSRNTK</sequence>
<dbReference type="PANTHER" id="PTHR12858">
    <property type="entry name" value="RIBOSOME BIOGENESIS PROTEIN"/>
    <property type="match status" value="1"/>
</dbReference>
<dbReference type="Proteomes" id="UP000051952">
    <property type="component" value="Unassembled WGS sequence"/>
</dbReference>
<dbReference type="OrthoDB" id="10260897at2759"/>
<dbReference type="CDD" id="cd01882">
    <property type="entry name" value="BMS1"/>
    <property type="match status" value="1"/>
</dbReference>
<keyword evidence="6" id="KW-0067">ATP-binding</keyword>
<keyword evidence="8" id="KW-0539">Nucleus</keyword>
<evidence type="ECO:0000256" key="11">
    <source>
        <dbReference type="SAM" id="MobiDB-lite"/>
    </source>
</evidence>
<dbReference type="InterPro" id="IPR030387">
    <property type="entry name" value="G_Bms1/Tsr1_dom"/>
</dbReference>
<evidence type="ECO:0000256" key="9">
    <source>
        <dbReference type="ARBA" id="ARBA00049117"/>
    </source>
</evidence>
<feature type="domain" description="Bms1-type G" evidence="12">
    <location>
        <begin position="87"/>
        <end position="251"/>
    </location>
</feature>
<feature type="compositionally biased region" description="Acidic residues" evidence="11">
    <location>
        <begin position="570"/>
        <end position="583"/>
    </location>
</feature>
<dbReference type="PANTHER" id="PTHR12858:SF2">
    <property type="entry name" value="RIBOSOME BIOGENESIS PROTEIN BMS1 HOMOLOG"/>
    <property type="match status" value="1"/>
</dbReference>
<evidence type="ECO:0000313" key="14">
    <source>
        <dbReference type="Proteomes" id="UP000051952"/>
    </source>
</evidence>
<dbReference type="GO" id="GO:0000462">
    <property type="term" value="P:maturation of SSU-rRNA from tricistronic rRNA transcript (SSU-rRNA, 5.8S rRNA, LSU-rRNA)"/>
    <property type="evidence" value="ECO:0007669"/>
    <property type="project" value="TreeGrafter"/>
</dbReference>
<keyword evidence="4" id="KW-0547">Nucleotide-binding</keyword>
<keyword evidence="2" id="KW-0690">Ribosome biogenesis</keyword>
<comment type="subcellular location">
    <subcellularLocation>
        <location evidence="1">Nucleus</location>
        <location evidence="1">Nucleolus</location>
    </subcellularLocation>
</comment>
<reference evidence="14" key="1">
    <citation type="submission" date="2015-09" db="EMBL/GenBank/DDBJ databases">
        <authorList>
            <consortium name="Pathogen Informatics"/>
        </authorList>
    </citation>
    <scope>NUCLEOTIDE SEQUENCE [LARGE SCALE GENOMIC DNA]</scope>
    <source>
        <strain evidence="14">Lake Konstanz</strain>
    </source>
</reference>
<protein>
    <recommendedName>
        <fullName evidence="12">Bms1-type G domain-containing protein</fullName>
    </recommendedName>
</protein>
<evidence type="ECO:0000256" key="2">
    <source>
        <dbReference type="ARBA" id="ARBA00022517"/>
    </source>
</evidence>
<dbReference type="SMART" id="SM00785">
    <property type="entry name" value="AARP2CN"/>
    <property type="match status" value="1"/>
</dbReference>
<feature type="region of interest" description="Disordered" evidence="11">
    <location>
        <begin position="521"/>
        <end position="608"/>
    </location>
</feature>
<dbReference type="InterPro" id="IPR007034">
    <property type="entry name" value="BMS1_TSR1_C"/>
</dbReference>
<organism evidence="13 14">
    <name type="scientific">Bodo saltans</name>
    <name type="common">Flagellated protozoan</name>
    <dbReference type="NCBI Taxonomy" id="75058"/>
    <lineage>
        <taxon>Eukaryota</taxon>
        <taxon>Discoba</taxon>
        <taxon>Euglenozoa</taxon>
        <taxon>Kinetoplastea</taxon>
        <taxon>Metakinetoplastina</taxon>
        <taxon>Eubodonida</taxon>
        <taxon>Bodonidae</taxon>
        <taxon>Bodo</taxon>
    </lineage>
</organism>
<keyword evidence="7" id="KW-0342">GTP-binding</keyword>
<feature type="region of interest" description="Disordered" evidence="11">
    <location>
        <begin position="654"/>
        <end position="678"/>
    </location>
</feature>
<feature type="region of interest" description="Disordered" evidence="11">
    <location>
        <begin position="1"/>
        <end position="72"/>
    </location>
</feature>
<evidence type="ECO:0000256" key="4">
    <source>
        <dbReference type="ARBA" id="ARBA00022741"/>
    </source>
</evidence>
<dbReference type="InterPro" id="IPR037875">
    <property type="entry name" value="Bms1_N"/>
</dbReference>
<dbReference type="InterPro" id="IPR012948">
    <property type="entry name" value="AARP2CN"/>
</dbReference>
<feature type="compositionally biased region" description="Basic and acidic residues" evidence="11">
    <location>
        <begin position="1201"/>
        <end position="1211"/>
    </location>
</feature>
<feature type="region of interest" description="Disordered" evidence="11">
    <location>
        <begin position="421"/>
        <end position="478"/>
    </location>
</feature>
<evidence type="ECO:0000256" key="10">
    <source>
        <dbReference type="ARBA" id="ARBA00061391"/>
    </source>
</evidence>
<accession>A0A0S4KP78</accession>
<evidence type="ECO:0000259" key="12">
    <source>
        <dbReference type="PROSITE" id="PS51714"/>
    </source>
</evidence>
<evidence type="ECO:0000256" key="5">
    <source>
        <dbReference type="ARBA" id="ARBA00022801"/>
    </source>
</evidence>
<feature type="compositionally biased region" description="Basic and acidic residues" evidence="11">
    <location>
        <begin position="22"/>
        <end position="38"/>
    </location>
</feature>
<dbReference type="InterPro" id="IPR039761">
    <property type="entry name" value="Bms1/Tsr1"/>
</dbReference>
<evidence type="ECO:0000313" key="13">
    <source>
        <dbReference type="EMBL" id="CUI14705.1"/>
    </source>
</evidence>
<evidence type="ECO:0000256" key="3">
    <source>
        <dbReference type="ARBA" id="ARBA00022553"/>
    </source>
</evidence>
<name>A0A0S4KP78_BODSA</name>
<evidence type="ECO:0000256" key="1">
    <source>
        <dbReference type="ARBA" id="ARBA00004604"/>
    </source>
</evidence>